<keyword evidence="9" id="KW-1185">Reference proteome</keyword>
<evidence type="ECO:0000256" key="4">
    <source>
        <dbReference type="SAM" id="Coils"/>
    </source>
</evidence>
<protein>
    <submittedName>
        <fullName evidence="8">Efflux RND transporter periplasmic adaptor subunit</fullName>
    </submittedName>
</protein>
<dbReference type="PANTHER" id="PTHR30469:SF16">
    <property type="entry name" value="HAE1 FAMILY EFFLUX PUMP MFP COMPONENT"/>
    <property type="match status" value="1"/>
</dbReference>
<organism evidence="8 9">
    <name type="scientific">Zhongshania aquimaris</name>
    <dbReference type="NCBI Taxonomy" id="2857107"/>
    <lineage>
        <taxon>Bacteria</taxon>
        <taxon>Pseudomonadati</taxon>
        <taxon>Pseudomonadota</taxon>
        <taxon>Gammaproteobacteria</taxon>
        <taxon>Cellvibrionales</taxon>
        <taxon>Spongiibacteraceae</taxon>
        <taxon>Zhongshania</taxon>
    </lineage>
</organism>
<dbReference type="InterPro" id="IPR006143">
    <property type="entry name" value="RND_pump_MFP"/>
</dbReference>
<reference evidence="8" key="1">
    <citation type="submission" date="2021-07" db="EMBL/GenBank/DDBJ databases">
        <title>Zhongshania sp. CAU 1632 isolated from seawater.</title>
        <authorList>
            <person name="Kim W."/>
        </authorList>
    </citation>
    <scope>NUCLEOTIDE SEQUENCE</scope>
    <source>
        <strain evidence="8">CAU 1632</strain>
    </source>
</reference>
<dbReference type="RefSeq" id="WP_219043489.1">
    <property type="nucleotide sequence ID" value="NZ_JAHWDQ010000002.1"/>
</dbReference>
<feature type="domain" description="Multidrug resistance protein MdtA-like C-terminal permuted SH3" evidence="7">
    <location>
        <begin position="271"/>
        <end position="329"/>
    </location>
</feature>
<gene>
    <name evidence="8" type="ORF">KXJ70_10675</name>
</gene>
<accession>A0ABS6VU64</accession>
<comment type="similarity">
    <text evidence="2">Belongs to the membrane fusion protein (MFP) (TC 8.A.1) family.</text>
</comment>
<dbReference type="NCBIfam" id="TIGR01730">
    <property type="entry name" value="RND_mfp"/>
    <property type="match status" value="1"/>
</dbReference>
<dbReference type="Pfam" id="PF25917">
    <property type="entry name" value="BSH_RND"/>
    <property type="match status" value="1"/>
</dbReference>
<name>A0ABS6VU64_9GAMM</name>
<evidence type="ECO:0000256" key="2">
    <source>
        <dbReference type="ARBA" id="ARBA00009477"/>
    </source>
</evidence>
<dbReference type="InterPro" id="IPR058792">
    <property type="entry name" value="Beta-barrel_RND_2"/>
</dbReference>
<dbReference type="InterPro" id="IPR058625">
    <property type="entry name" value="MdtA-like_BSH"/>
</dbReference>
<feature type="coiled-coil region" evidence="4">
    <location>
        <begin position="93"/>
        <end position="129"/>
    </location>
</feature>
<evidence type="ECO:0000256" key="1">
    <source>
        <dbReference type="ARBA" id="ARBA00004196"/>
    </source>
</evidence>
<keyword evidence="4" id="KW-0175">Coiled coil</keyword>
<dbReference type="PROSITE" id="PS51257">
    <property type="entry name" value="PROKAR_LIPOPROTEIN"/>
    <property type="match status" value="1"/>
</dbReference>
<keyword evidence="3" id="KW-0813">Transport</keyword>
<evidence type="ECO:0000259" key="6">
    <source>
        <dbReference type="Pfam" id="PF25954"/>
    </source>
</evidence>
<evidence type="ECO:0000259" key="7">
    <source>
        <dbReference type="Pfam" id="PF25967"/>
    </source>
</evidence>
<dbReference type="Pfam" id="PF25954">
    <property type="entry name" value="Beta-barrel_RND_2"/>
    <property type="match status" value="1"/>
</dbReference>
<comment type="subcellular location">
    <subcellularLocation>
        <location evidence="1">Cell envelope</location>
    </subcellularLocation>
</comment>
<feature type="domain" description="Multidrug resistance protein MdtA-like barrel-sandwich hybrid" evidence="5">
    <location>
        <begin position="62"/>
        <end position="183"/>
    </location>
</feature>
<feature type="domain" description="CusB-like beta-barrel" evidence="6">
    <location>
        <begin position="198"/>
        <end position="268"/>
    </location>
</feature>
<dbReference type="InterPro" id="IPR058627">
    <property type="entry name" value="MdtA-like_C"/>
</dbReference>
<evidence type="ECO:0000256" key="3">
    <source>
        <dbReference type="ARBA" id="ARBA00022448"/>
    </source>
</evidence>
<dbReference type="PANTHER" id="PTHR30469">
    <property type="entry name" value="MULTIDRUG RESISTANCE PROTEIN MDTA"/>
    <property type="match status" value="1"/>
</dbReference>
<dbReference type="Proteomes" id="UP001166291">
    <property type="component" value="Unassembled WGS sequence"/>
</dbReference>
<proteinExistence type="inferred from homology"/>
<evidence type="ECO:0000259" key="5">
    <source>
        <dbReference type="Pfam" id="PF25917"/>
    </source>
</evidence>
<dbReference type="Pfam" id="PF25967">
    <property type="entry name" value="RND-MFP_C"/>
    <property type="match status" value="1"/>
</dbReference>
<sequence>MISATFKLLALGSIATLLVACSPAENPAAMARPAPFVKVSTLKTEPVQNRMQALGTLLAQESIDISSNVTEKITALHFNDGDAVTKGQLLITLQQDEEAAQLSSAKADLAEEERELARLKGLIATQSAAQTEYDQRKTAKLRAASKIAEIEALLAERNIRAPFSGVIGLRELSPGALVSPGTSIATLDDLSVMRMDFQLPSLSLTAITTGQSVIAHSEALAEDFNATISAIASRINPVDRSITARALIQNPDHKLKPGMLMLVSLVTKEHDAILVPESALQSIQLQHYVWIMNSEHKAERRTVELGTRKPGFVEIRSGIRVGEQLIYEGFTALQPGVTVSPQEG</sequence>
<dbReference type="EMBL" id="JAHWDQ010000002">
    <property type="protein sequence ID" value="MBW2941246.1"/>
    <property type="molecule type" value="Genomic_DNA"/>
</dbReference>
<evidence type="ECO:0000313" key="8">
    <source>
        <dbReference type="EMBL" id="MBW2941246.1"/>
    </source>
</evidence>
<evidence type="ECO:0000313" key="9">
    <source>
        <dbReference type="Proteomes" id="UP001166291"/>
    </source>
</evidence>
<comment type="caution">
    <text evidence="8">The sequence shown here is derived from an EMBL/GenBank/DDBJ whole genome shotgun (WGS) entry which is preliminary data.</text>
</comment>